<accession>Q23RT5</accession>
<dbReference type="Proteomes" id="UP000009168">
    <property type="component" value="Unassembled WGS sequence"/>
</dbReference>
<name>Q23RT5_TETTS</name>
<protein>
    <submittedName>
        <fullName evidence="1">Uncharacterized protein</fullName>
    </submittedName>
</protein>
<dbReference type="RefSeq" id="XP_001019549.2">
    <property type="nucleotide sequence ID" value="XM_001019549.2"/>
</dbReference>
<evidence type="ECO:0000313" key="1">
    <source>
        <dbReference type="EMBL" id="EAR99304.2"/>
    </source>
</evidence>
<dbReference type="GeneID" id="7828863"/>
<evidence type="ECO:0000313" key="2">
    <source>
        <dbReference type="Proteomes" id="UP000009168"/>
    </source>
</evidence>
<dbReference type="AlphaFoldDB" id="Q23RT5"/>
<dbReference type="KEGG" id="tet:TTHERM_00628630"/>
<organism evidence="1 2">
    <name type="scientific">Tetrahymena thermophila (strain SB210)</name>
    <dbReference type="NCBI Taxonomy" id="312017"/>
    <lineage>
        <taxon>Eukaryota</taxon>
        <taxon>Sar</taxon>
        <taxon>Alveolata</taxon>
        <taxon>Ciliophora</taxon>
        <taxon>Intramacronucleata</taxon>
        <taxon>Oligohymenophorea</taxon>
        <taxon>Hymenostomatida</taxon>
        <taxon>Tetrahymenina</taxon>
        <taxon>Tetrahymenidae</taxon>
        <taxon>Tetrahymena</taxon>
    </lineage>
</organism>
<dbReference type="HOGENOM" id="CLU_437770_0_0_1"/>
<dbReference type="EMBL" id="GG662641">
    <property type="protein sequence ID" value="EAR99304.2"/>
    <property type="molecule type" value="Genomic_DNA"/>
</dbReference>
<gene>
    <name evidence="1" type="ORF">TTHERM_00628630</name>
</gene>
<proteinExistence type="predicted"/>
<sequence>MFHQCYNYQTQQTPRVIQFNSNALFLQNLHNTNSNFNCNNHQINYNCVSHQQLPYLVCQNSMQYCYPYQQNMKQYQQQLIQQQLAYFPDSESRNININNFQQSNQLSEQEEFQMDIEQSSFNEDQPQQICLLNFEKSRSGSQSECSWKSSRSINTSNIQIIQSVGKKITQIYDLKEKKKDFVKQEQSNEQNYHSFNPTVSIKYSKNYKEEDICSFQQQAETHSYVVDEQEVSSEIASKVENLSENNQQKNPQKNSFNEKIKIEKEKLYFKNLKTELLKLYNLDDETQLIAKIQEDLSQQCHLLQKKTEQAEEISTSYTNQKLEDQLSEQDIQLHLKCFKIDLSQEIPEIELTYMNLIKEINFKIFQINIQENKLFDDGTESKQNIRRKYALKVIEGIKKLVKGIITKRF</sequence>
<dbReference type="InParanoid" id="Q23RT5"/>
<keyword evidence="2" id="KW-1185">Reference proteome</keyword>
<reference evidence="2" key="1">
    <citation type="journal article" date="2006" name="PLoS Biol.">
        <title>Macronuclear genome sequence of the ciliate Tetrahymena thermophila, a model eukaryote.</title>
        <authorList>
            <person name="Eisen J.A."/>
            <person name="Coyne R.S."/>
            <person name="Wu M."/>
            <person name="Wu D."/>
            <person name="Thiagarajan M."/>
            <person name="Wortman J.R."/>
            <person name="Badger J.H."/>
            <person name="Ren Q."/>
            <person name="Amedeo P."/>
            <person name="Jones K.M."/>
            <person name="Tallon L.J."/>
            <person name="Delcher A.L."/>
            <person name="Salzberg S.L."/>
            <person name="Silva J.C."/>
            <person name="Haas B.J."/>
            <person name="Majoros W.H."/>
            <person name="Farzad M."/>
            <person name="Carlton J.M."/>
            <person name="Smith R.K. Jr."/>
            <person name="Garg J."/>
            <person name="Pearlman R.E."/>
            <person name="Karrer K.M."/>
            <person name="Sun L."/>
            <person name="Manning G."/>
            <person name="Elde N.C."/>
            <person name="Turkewitz A.P."/>
            <person name="Asai D.J."/>
            <person name="Wilkes D.E."/>
            <person name="Wang Y."/>
            <person name="Cai H."/>
            <person name="Collins K."/>
            <person name="Stewart B.A."/>
            <person name="Lee S.R."/>
            <person name="Wilamowska K."/>
            <person name="Weinberg Z."/>
            <person name="Ruzzo W.L."/>
            <person name="Wloga D."/>
            <person name="Gaertig J."/>
            <person name="Frankel J."/>
            <person name="Tsao C.-C."/>
            <person name="Gorovsky M.A."/>
            <person name="Keeling P.J."/>
            <person name="Waller R.F."/>
            <person name="Patron N.J."/>
            <person name="Cherry J.M."/>
            <person name="Stover N.A."/>
            <person name="Krieger C.J."/>
            <person name="del Toro C."/>
            <person name="Ryder H.F."/>
            <person name="Williamson S.C."/>
            <person name="Barbeau R.A."/>
            <person name="Hamilton E.P."/>
            <person name="Orias E."/>
        </authorList>
    </citation>
    <scope>NUCLEOTIDE SEQUENCE [LARGE SCALE GENOMIC DNA]</scope>
    <source>
        <strain evidence="2">SB210</strain>
    </source>
</reference>